<reference evidence="1" key="1">
    <citation type="journal article" date="2014" name="Front. Microbiol.">
        <title>High frequency of phylogenetically diverse reductive dehalogenase-homologous genes in deep subseafloor sedimentary metagenomes.</title>
        <authorList>
            <person name="Kawai M."/>
            <person name="Futagami T."/>
            <person name="Toyoda A."/>
            <person name="Takaki Y."/>
            <person name="Nishi S."/>
            <person name="Hori S."/>
            <person name="Arai W."/>
            <person name="Tsubouchi T."/>
            <person name="Morono Y."/>
            <person name="Uchiyama I."/>
            <person name="Ito T."/>
            <person name="Fujiyama A."/>
            <person name="Inagaki F."/>
            <person name="Takami H."/>
        </authorList>
    </citation>
    <scope>NUCLEOTIDE SEQUENCE</scope>
    <source>
        <strain evidence="1">Expedition CK06-06</strain>
    </source>
</reference>
<name>X1IG63_9ZZZZ</name>
<evidence type="ECO:0000313" key="1">
    <source>
        <dbReference type="EMBL" id="GAH81406.1"/>
    </source>
</evidence>
<sequence>MVEKRAFATLLEECAMSTEVAELTVDELKYIIQEAMEQKLSEMLGNPDEGLELRPQIEQRLSSSLDYVTAGGKTLSLEEITARVQAE</sequence>
<proteinExistence type="predicted"/>
<dbReference type="AlphaFoldDB" id="X1IG63"/>
<comment type="caution">
    <text evidence="1">The sequence shown here is derived from an EMBL/GenBank/DDBJ whole genome shotgun (WGS) entry which is preliminary data.</text>
</comment>
<protein>
    <submittedName>
        <fullName evidence="1">Uncharacterized protein</fullName>
    </submittedName>
</protein>
<organism evidence="1">
    <name type="scientific">marine sediment metagenome</name>
    <dbReference type="NCBI Taxonomy" id="412755"/>
    <lineage>
        <taxon>unclassified sequences</taxon>
        <taxon>metagenomes</taxon>
        <taxon>ecological metagenomes</taxon>
    </lineage>
</organism>
<dbReference type="EMBL" id="BARU01035512">
    <property type="protein sequence ID" value="GAH81406.1"/>
    <property type="molecule type" value="Genomic_DNA"/>
</dbReference>
<gene>
    <name evidence="1" type="ORF">S03H2_55576</name>
</gene>
<accession>X1IG63</accession>